<evidence type="ECO:0000256" key="1">
    <source>
        <dbReference type="ARBA" id="ARBA00004498"/>
    </source>
</evidence>
<evidence type="ECO:0000256" key="2">
    <source>
        <dbReference type="ARBA" id="ARBA00022525"/>
    </source>
</evidence>
<dbReference type="GO" id="GO:0005615">
    <property type="term" value="C:extracellular space"/>
    <property type="evidence" value="ECO:0007669"/>
    <property type="project" value="TreeGrafter"/>
</dbReference>
<feature type="domain" description="Sushi" evidence="13">
    <location>
        <begin position="269"/>
        <end position="328"/>
    </location>
</feature>
<dbReference type="PROSITE" id="PS50026">
    <property type="entry name" value="EGF_3"/>
    <property type="match status" value="1"/>
</dbReference>
<evidence type="ECO:0000256" key="4">
    <source>
        <dbReference type="ARBA" id="ARBA00022729"/>
    </source>
</evidence>
<dbReference type="Gene3D" id="3.10.100.10">
    <property type="entry name" value="Mannose-Binding Protein A, subunit A"/>
    <property type="match status" value="1"/>
</dbReference>
<name>A0A5A9N2Z1_9TELE</name>
<feature type="domain" description="EGF-like" evidence="11">
    <location>
        <begin position="134"/>
        <end position="170"/>
    </location>
</feature>
<evidence type="ECO:0000313" key="15">
    <source>
        <dbReference type="Proteomes" id="UP000324632"/>
    </source>
</evidence>
<feature type="disulfide bond" evidence="8">
    <location>
        <begin position="160"/>
        <end position="169"/>
    </location>
</feature>
<evidence type="ECO:0000259" key="13">
    <source>
        <dbReference type="PROSITE" id="PS50923"/>
    </source>
</evidence>
<keyword evidence="2" id="KW-0964">Secreted</keyword>
<keyword evidence="6 8" id="KW-1015">Disulfide bond</keyword>
<feature type="disulfide bond" evidence="9">
    <location>
        <begin position="299"/>
        <end position="326"/>
    </location>
</feature>
<feature type="region of interest" description="Disordered" evidence="10">
    <location>
        <begin position="341"/>
        <end position="370"/>
    </location>
</feature>
<protein>
    <submittedName>
        <fullName evidence="14">Versican core protein</fullName>
    </submittedName>
</protein>
<keyword evidence="15" id="KW-1185">Reference proteome</keyword>
<dbReference type="InterPro" id="IPR050691">
    <property type="entry name" value="Hyaluronan_bind_Proteoglycan"/>
</dbReference>
<comment type="caution">
    <text evidence="8">Lacks conserved residue(s) required for the propagation of feature annotation.</text>
</comment>
<dbReference type="GO" id="GO:0001501">
    <property type="term" value="P:skeletal system development"/>
    <property type="evidence" value="ECO:0007669"/>
    <property type="project" value="TreeGrafter"/>
</dbReference>
<dbReference type="InterPro" id="IPR016187">
    <property type="entry name" value="CTDL_fold"/>
</dbReference>
<dbReference type="GO" id="GO:0045202">
    <property type="term" value="C:synapse"/>
    <property type="evidence" value="ECO:0007669"/>
    <property type="project" value="TreeGrafter"/>
</dbReference>
<evidence type="ECO:0000313" key="14">
    <source>
        <dbReference type="EMBL" id="KAA0704414.1"/>
    </source>
</evidence>
<dbReference type="CDD" id="cd00054">
    <property type="entry name" value="EGF_CA"/>
    <property type="match status" value="1"/>
</dbReference>
<dbReference type="Pfam" id="PF00084">
    <property type="entry name" value="Sushi"/>
    <property type="match status" value="1"/>
</dbReference>
<accession>A0A5A9N2Z1</accession>
<dbReference type="GO" id="GO:0002052">
    <property type="term" value="P:positive regulation of neuroblast proliferation"/>
    <property type="evidence" value="ECO:0007669"/>
    <property type="project" value="TreeGrafter"/>
</dbReference>
<dbReference type="EMBL" id="SOYY01000023">
    <property type="protein sequence ID" value="KAA0704414.1"/>
    <property type="molecule type" value="Genomic_DNA"/>
</dbReference>
<keyword evidence="5" id="KW-0677">Repeat</keyword>
<evidence type="ECO:0000256" key="9">
    <source>
        <dbReference type="PROSITE-ProRule" id="PRU00302"/>
    </source>
</evidence>
<dbReference type="SUPFAM" id="SSF57196">
    <property type="entry name" value="EGF/Laminin"/>
    <property type="match status" value="1"/>
</dbReference>
<dbReference type="SMART" id="SM00032">
    <property type="entry name" value="CCP"/>
    <property type="match status" value="1"/>
</dbReference>
<dbReference type="InterPro" id="IPR000742">
    <property type="entry name" value="EGF"/>
</dbReference>
<evidence type="ECO:0000259" key="11">
    <source>
        <dbReference type="PROSITE" id="PS50026"/>
    </source>
</evidence>
<dbReference type="SUPFAM" id="SSF56436">
    <property type="entry name" value="C-type lectin-like"/>
    <property type="match status" value="1"/>
</dbReference>
<evidence type="ECO:0000256" key="3">
    <source>
        <dbReference type="ARBA" id="ARBA00022530"/>
    </source>
</evidence>
<dbReference type="InterPro" id="IPR035976">
    <property type="entry name" value="Sushi/SCR/CCP_sf"/>
</dbReference>
<dbReference type="PROSITE" id="PS01186">
    <property type="entry name" value="EGF_2"/>
    <property type="match status" value="1"/>
</dbReference>
<feature type="domain" description="C-type lectin" evidence="12">
    <location>
        <begin position="221"/>
        <end position="265"/>
    </location>
</feature>
<keyword evidence="7" id="KW-0325">Glycoprotein</keyword>
<reference evidence="14 15" key="1">
    <citation type="journal article" date="2019" name="Mol. Ecol. Resour.">
        <title>Chromosome-level genome assembly of Triplophysa tibetana, a fish adapted to the harsh high-altitude environment of the Tibetan Plateau.</title>
        <authorList>
            <person name="Yang X."/>
            <person name="Liu H."/>
            <person name="Ma Z."/>
            <person name="Zou Y."/>
            <person name="Zou M."/>
            <person name="Mao Y."/>
            <person name="Li X."/>
            <person name="Wang H."/>
            <person name="Chen T."/>
            <person name="Wang W."/>
            <person name="Yang R."/>
        </authorList>
    </citation>
    <scope>NUCLEOTIDE SEQUENCE [LARGE SCALE GENOMIC DNA]</scope>
    <source>
        <strain evidence="14">TTIB1903HZAU</strain>
        <tissue evidence="14">Muscle</tissue>
    </source>
</reference>
<sequence length="370" mass="42179">MHTLEETIDSLQILEDKTDLVETSEETKQDISILEQSTQKPLSPSIPDDSTEPHVLETVQVLDREAASITEDIPTTTIPTTTVAFEEDVNYENGPGASIVEGQPESRSEFTTSKPESWTDVSYHIMSPITYPQDLQICSVNVCKNGGTCYSNERGNICSCMPGFSGEYCEDAIPELSVSEADSPEGVVWCLEERLQICANARVHRRGQTVRDSVTISAEQQFENWRSDQPDNFFSVGEDCVVMIWHADGQWNDVPCNYRMPFTCKKGTVSCSQPPVVENTHIYGFKPHYEVNSLVRYHCKKDFIQRHVPTIRCREDGRWDKPRVTCLNPSAYQKAYTHKHQNHNFKNVKKHKDESTQNSERWSIKDNFKQ</sequence>
<dbReference type="PANTHER" id="PTHR22804">
    <property type="entry name" value="AGGRECAN/VERSICAN PROTEOGLYCAN"/>
    <property type="match status" value="1"/>
</dbReference>
<keyword evidence="8" id="KW-0245">EGF-like domain</keyword>
<organism evidence="14 15">
    <name type="scientific">Triplophysa tibetana</name>
    <dbReference type="NCBI Taxonomy" id="1572043"/>
    <lineage>
        <taxon>Eukaryota</taxon>
        <taxon>Metazoa</taxon>
        <taxon>Chordata</taxon>
        <taxon>Craniata</taxon>
        <taxon>Vertebrata</taxon>
        <taxon>Euteleostomi</taxon>
        <taxon>Actinopterygii</taxon>
        <taxon>Neopterygii</taxon>
        <taxon>Teleostei</taxon>
        <taxon>Ostariophysi</taxon>
        <taxon>Cypriniformes</taxon>
        <taxon>Nemacheilidae</taxon>
        <taxon>Triplophysa</taxon>
    </lineage>
</organism>
<dbReference type="GO" id="GO:0010001">
    <property type="term" value="P:glial cell differentiation"/>
    <property type="evidence" value="ECO:0007669"/>
    <property type="project" value="TreeGrafter"/>
</dbReference>
<dbReference type="PROSITE" id="PS50041">
    <property type="entry name" value="C_TYPE_LECTIN_2"/>
    <property type="match status" value="1"/>
</dbReference>
<comment type="subcellular location">
    <subcellularLocation>
        <location evidence="1">Secreted</location>
        <location evidence="1">Extracellular space</location>
        <location evidence="1">Extracellular matrix</location>
    </subcellularLocation>
</comment>
<dbReference type="PROSITE" id="PS50923">
    <property type="entry name" value="SUSHI"/>
    <property type="match status" value="1"/>
</dbReference>
<comment type="caution">
    <text evidence="14">The sequence shown here is derived from an EMBL/GenBank/DDBJ whole genome shotgun (WGS) entry which is preliminary data.</text>
</comment>
<dbReference type="GO" id="GO:0072534">
    <property type="term" value="C:perineuronal net"/>
    <property type="evidence" value="ECO:0007669"/>
    <property type="project" value="TreeGrafter"/>
</dbReference>
<proteinExistence type="predicted"/>
<dbReference type="InterPro" id="IPR018378">
    <property type="entry name" value="C-type_lectin_CS"/>
</dbReference>
<evidence type="ECO:0000256" key="5">
    <source>
        <dbReference type="ARBA" id="ARBA00022737"/>
    </source>
</evidence>
<keyword evidence="4" id="KW-0732">Signal</keyword>
<feature type="region of interest" description="Disordered" evidence="10">
    <location>
        <begin position="26"/>
        <end position="53"/>
    </location>
</feature>
<dbReference type="FunFam" id="2.10.70.10:FF:000003">
    <property type="entry name" value="Versican core protein"/>
    <property type="match status" value="1"/>
</dbReference>
<dbReference type="InterPro" id="IPR016186">
    <property type="entry name" value="C-type_lectin-like/link_sf"/>
</dbReference>
<keyword evidence="3" id="KW-0272">Extracellular matrix</keyword>
<keyword evidence="9" id="KW-0768">Sushi</keyword>
<dbReference type="Proteomes" id="UP000324632">
    <property type="component" value="Chromosome 23"/>
</dbReference>
<dbReference type="CDD" id="cd00033">
    <property type="entry name" value="CCP"/>
    <property type="match status" value="1"/>
</dbReference>
<dbReference type="Gene3D" id="2.10.70.10">
    <property type="entry name" value="Complement Module, domain 1"/>
    <property type="match status" value="1"/>
</dbReference>
<dbReference type="Gene3D" id="2.10.25.10">
    <property type="entry name" value="Laminin"/>
    <property type="match status" value="1"/>
</dbReference>
<dbReference type="InterPro" id="IPR001304">
    <property type="entry name" value="C-type_lectin-like"/>
</dbReference>
<evidence type="ECO:0000256" key="8">
    <source>
        <dbReference type="PROSITE-ProRule" id="PRU00076"/>
    </source>
</evidence>
<evidence type="ECO:0000259" key="12">
    <source>
        <dbReference type="PROSITE" id="PS50041"/>
    </source>
</evidence>
<dbReference type="GO" id="GO:0007417">
    <property type="term" value="P:central nervous system development"/>
    <property type="evidence" value="ECO:0007669"/>
    <property type="project" value="TreeGrafter"/>
</dbReference>
<dbReference type="PROSITE" id="PS00022">
    <property type="entry name" value="EGF_1"/>
    <property type="match status" value="1"/>
</dbReference>
<evidence type="ECO:0000256" key="6">
    <source>
        <dbReference type="ARBA" id="ARBA00023157"/>
    </source>
</evidence>
<evidence type="ECO:0000256" key="10">
    <source>
        <dbReference type="SAM" id="MobiDB-lite"/>
    </source>
</evidence>
<feature type="compositionally biased region" description="Basic residues" evidence="10">
    <location>
        <begin position="341"/>
        <end position="350"/>
    </location>
</feature>
<dbReference type="SMART" id="SM00181">
    <property type="entry name" value="EGF"/>
    <property type="match status" value="1"/>
</dbReference>
<evidence type="ECO:0000256" key="7">
    <source>
        <dbReference type="ARBA" id="ARBA00023180"/>
    </source>
</evidence>
<dbReference type="AlphaFoldDB" id="A0A5A9N2Z1"/>
<dbReference type="InterPro" id="IPR000436">
    <property type="entry name" value="Sushi_SCR_CCP_dom"/>
</dbReference>
<gene>
    <name evidence="14" type="ORF">E1301_Tti023349</name>
</gene>
<dbReference type="SUPFAM" id="SSF57535">
    <property type="entry name" value="Complement control module/SCR domain"/>
    <property type="match status" value="1"/>
</dbReference>
<dbReference type="PROSITE" id="PS00615">
    <property type="entry name" value="C_TYPE_LECTIN_1"/>
    <property type="match status" value="1"/>
</dbReference>
<dbReference type="PANTHER" id="PTHR22804:SF6">
    <property type="entry name" value="VERSICAN CORE PROTEIN"/>
    <property type="match status" value="1"/>
</dbReference>